<accession>B9LMY8</accession>
<feature type="region of interest" description="Disordered" evidence="1">
    <location>
        <begin position="1"/>
        <end position="40"/>
    </location>
</feature>
<dbReference type="HOGENOM" id="CLU_140133_0_0_2"/>
<dbReference type="GeneID" id="7400941"/>
<dbReference type="AlphaFoldDB" id="B9LMY8"/>
<dbReference type="KEGG" id="hla:Hlac_1132"/>
<reference evidence="3 4" key="1">
    <citation type="journal article" date="2016" name="Stand. Genomic Sci.">
        <title>Complete genome sequence of the Antarctic Halorubrum lacusprofundi type strain ACAM 34.</title>
        <authorList>
            <person name="Anderson I.J."/>
            <person name="DasSarma P."/>
            <person name="Lucas S."/>
            <person name="Copeland A."/>
            <person name="Lapidus A."/>
            <person name="Del Rio T.G."/>
            <person name="Tice H."/>
            <person name="Dalin E."/>
            <person name="Bruce D.C."/>
            <person name="Goodwin L."/>
            <person name="Pitluck S."/>
            <person name="Sims D."/>
            <person name="Brettin T.S."/>
            <person name="Detter J.C."/>
            <person name="Han C.S."/>
            <person name="Larimer F."/>
            <person name="Hauser L."/>
            <person name="Land M."/>
            <person name="Ivanova N."/>
            <person name="Richardson P."/>
            <person name="Cavicchioli R."/>
            <person name="DasSarma S."/>
            <person name="Woese C.R."/>
            <person name="Kyrpides N.C."/>
        </authorList>
    </citation>
    <scope>NUCLEOTIDE SEQUENCE [LARGE SCALE GENOMIC DNA]</scope>
    <source>
        <strain evidence="4">ATCC 49239 / DSM 5036 / JCM 8891 / ACAM 34</strain>
    </source>
</reference>
<keyword evidence="2" id="KW-0472">Membrane</keyword>
<dbReference type="Proteomes" id="UP000000740">
    <property type="component" value="Chromosome 1"/>
</dbReference>
<protein>
    <submittedName>
        <fullName evidence="3">Uncharacterized protein</fullName>
    </submittedName>
</protein>
<name>B9LMY8_HALLT</name>
<keyword evidence="4" id="KW-1185">Reference proteome</keyword>
<dbReference type="EMBL" id="CP001365">
    <property type="protein sequence ID" value="ACM56726.1"/>
    <property type="molecule type" value="Genomic_DNA"/>
</dbReference>
<keyword evidence="2" id="KW-0812">Transmembrane</keyword>
<feature type="transmembrane region" description="Helical" evidence="2">
    <location>
        <begin position="48"/>
        <end position="67"/>
    </location>
</feature>
<proteinExistence type="predicted"/>
<feature type="compositionally biased region" description="Basic and acidic residues" evidence="1">
    <location>
        <begin position="1"/>
        <end position="26"/>
    </location>
</feature>
<dbReference type="RefSeq" id="WP_015909871.1">
    <property type="nucleotide sequence ID" value="NC_012029.1"/>
</dbReference>
<evidence type="ECO:0000256" key="1">
    <source>
        <dbReference type="SAM" id="MobiDB-lite"/>
    </source>
</evidence>
<evidence type="ECO:0000256" key="2">
    <source>
        <dbReference type="SAM" id="Phobius"/>
    </source>
</evidence>
<evidence type="ECO:0000313" key="3">
    <source>
        <dbReference type="EMBL" id="ACM56726.1"/>
    </source>
</evidence>
<dbReference type="eggNOG" id="arCOG13025">
    <property type="taxonomic scope" value="Archaea"/>
</dbReference>
<sequence>MTRTDDETPTQARDRDAVERGDGERGEDGEEPGTNGGLNPDGGELLELAIVVASVLLIVATLGYVGWQAAVTTADGVPTATVEAIEPMPAPDDDRRQVTVRLDNQDGTGLSSVQVAVRCGDSERSLAFEHVPAGGRRTGTVVCPAGTAPISEVVAWVRV</sequence>
<organism evidence="3 4">
    <name type="scientific">Halorubrum lacusprofundi (strain ATCC 49239 / DSM 5036 / JCM 8891 / ACAM 34)</name>
    <dbReference type="NCBI Taxonomy" id="416348"/>
    <lineage>
        <taxon>Archaea</taxon>
        <taxon>Methanobacteriati</taxon>
        <taxon>Methanobacteriota</taxon>
        <taxon>Stenosarchaea group</taxon>
        <taxon>Halobacteria</taxon>
        <taxon>Halobacteriales</taxon>
        <taxon>Haloferacaceae</taxon>
        <taxon>Halorubrum</taxon>
    </lineage>
</organism>
<keyword evidence="2" id="KW-1133">Transmembrane helix</keyword>
<gene>
    <name evidence="3" type="ordered locus">Hlac_1132</name>
</gene>
<evidence type="ECO:0000313" key="4">
    <source>
        <dbReference type="Proteomes" id="UP000000740"/>
    </source>
</evidence>